<dbReference type="InterPro" id="IPR013320">
    <property type="entry name" value="ConA-like_dom_sf"/>
</dbReference>
<dbReference type="Gene3D" id="2.60.120.920">
    <property type="match status" value="1"/>
</dbReference>
<dbReference type="Pfam" id="PF13765">
    <property type="entry name" value="PRY"/>
    <property type="match status" value="1"/>
</dbReference>
<dbReference type="SUPFAM" id="SSF49899">
    <property type="entry name" value="Concanavalin A-like lectins/glucanases"/>
    <property type="match status" value="1"/>
</dbReference>
<dbReference type="Proteomes" id="UP000515150">
    <property type="component" value="Chromosome 5"/>
</dbReference>
<dbReference type="OrthoDB" id="426657at2759"/>
<dbReference type="SMART" id="SM00184">
    <property type="entry name" value="RING"/>
    <property type="match status" value="1"/>
</dbReference>
<dbReference type="InterPro" id="IPR017907">
    <property type="entry name" value="Znf_RING_CS"/>
</dbReference>
<dbReference type="PROSITE" id="PS50089">
    <property type="entry name" value="ZF_RING_2"/>
    <property type="match status" value="1"/>
</dbReference>
<dbReference type="Pfam" id="PF00622">
    <property type="entry name" value="SPRY"/>
    <property type="match status" value="1"/>
</dbReference>
<feature type="compositionally biased region" description="Polar residues" evidence="7">
    <location>
        <begin position="292"/>
        <end position="302"/>
    </location>
</feature>
<dbReference type="InParanoid" id="A0A6P7MIQ2"/>
<dbReference type="GO" id="GO:0005737">
    <property type="term" value="C:cytoplasm"/>
    <property type="evidence" value="ECO:0007669"/>
    <property type="project" value="UniProtKB-ARBA"/>
</dbReference>
<dbReference type="Pfam" id="PF25600">
    <property type="entry name" value="TRIM_CC"/>
    <property type="match status" value="1"/>
</dbReference>
<accession>A0A6P7MIQ2</accession>
<dbReference type="InterPro" id="IPR001870">
    <property type="entry name" value="B30.2/SPRY"/>
</dbReference>
<gene>
    <name evidence="9" type="primary">LOC114855562</name>
</gene>
<feature type="region of interest" description="Disordered" evidence="7">
    <location>
        <begin position="87"/>
        <end position="120"/>
    </location>
</feature>
<dbReference type="InterPro" id="IPR013083">
    <property type="entry name" value="Znf_RING/FYVE/PHD"/>
</dbReference>
<keyword evidence="8" id="KW-1185">Reference proteome</keyword>
<dbReference type="PRINTS" id="PR01407">
    <property type="entry name" value="BUTYPHLNCDUF"/>
</dbReference>
<dbReference type="PANTHER" id="PTHR25465">
    <property type="entry name" value="B-BOX DOMAIN CONTAINING"/>
    <property type="match status" value="1"/>
</dbReference>
<dbReference type="PROSITE" id="PS00518">
    <property type="entry name" value="ZF_RING_1"/>
    <property type="match status" value="1"/>
</dbReference>
<dbReference type="PANTHER" id="PTHR25465:SF14">
    <property type="entry name" value="E3 UBIQUITIN-PROTEIN LIGASE TRIM65"/>
    <property type="match status" value="1"/>
</dbReference>
<evidence type="ECO:0000256" key="1">
    <source>
        <dbReference type="ARBA" id="ARBA00022588"/>
    </source>
</evidence>
<proteinExistence type="predicted"/>
<keyword evidence="4" id="KW-0862">Zinc</keyword>
<dbReference type="InterPro" id="IPR051051">
    <property type="entry name" value="E3_ubiq-ligase_TRIM/RNF"/>
</dbReference>
<dbReference type="KEGG" id="bspl:114855562"/>
<reference evidence="9" key="1">
    <citation type="submission" date="2025-08" db="UniProtKB">
        <authorList>
            <consortium name="RefSeq"/>
        </authorList>
    </citation>
    <scope>IDENTIFICATION</scope>
</reference>
<protein>
    <submittedName>
        <fullName evidence="9">Tripartite motif-containing protein 16-like isoform X1</fullName>
    </submittedName>
</protein>
<keyword evidence="3" id="KW-0863">Zinc-finger</keyword>
<dbReference type="GeneID" id="114855562"/>
<dbReference type="InterPro" id="IPR006574">
    <property type="entry name" value="PRY"/>
</dbReference>
<dbReference type="InterPro" id="IPR043136">
    <property type="entry name" value="B30.2/SPRY_sf"/>
</dbReference>
<name>A0A6P7MIQ2_BETSP</name>
<feature type="coiled-coil region" evidence="6">
    <location>
        <begin position="176"/>
        <end position="210"/>
    </location>
</feature>
<dbReference type="Gene3D" id="3.30.40.10">
    <property type="entry name" value="Zinc/RING finger domain, C3HC4 (zinc finger)"/>
    <property type="match status" value="1"/>
</dbReference>
<dbReference type="SMART" id="SM00589">
    <property type="entry name" value="PRY"/>
    <property type="match status" value="1"/>
</dbReference>
<keyword evidence="1" id="KW-0399">Innate immunity</keyword>
<feature type="region of interest" description="Disordered" evidence="7">
    <location>
        <begin position="275"/>
        <end position="310"/>
    </location>
</feature>
<keyword evidence="5" id="KW-0391">Immunity</keyword>
<evidence type="ECO:0000313" key="9">
    <source>
        <dbReference type="RefSeq" id="XP_029006646.1"/>
    </source>
</evidence>
<dbReference type="InterPro" id="IPR058030">
    <property type="entry name" value="TRIM8/14/16/25/29/45/65_CC"/>
</dbReference>
<evidence type="ECO:0000256" key="6">
    <source>
        <dbReference type="SAM" id="Coils"/>
    </source>
</evidence>
<evidence type="ECO:0000256" key="3">
    <source>
        <dbReference type="ARBA" id="ARBA00022771"/>
    </source>
</evidence>
<dbReference type="GO" id="GO:0008270">
    <property type="term" value="F:zinc ion binding"/>
    <property type="evidence" value="ECO:0007669"/>
    <property type="project" value="UniProtKB-KW"/>
</dbReference>
<dbReference type="GO" id="GO:0045087">
    <property type="term" value="P:innate immune response"/>
    <property type="evidence" value="ECO:0007669"/>
    <property type="project" value="UniProtKB-KW"/>
</dbReference>
<dbReference type="Pfam" id="PF15227">
    <property type="entry name" value="zf-C3HC4_4"/>
    <property type="match status" value="1"/>
</dbReference>
<organism evidence="8 9">
    <name type="scientific">Betta splendens</name>
    <name type="common">Siamese fighting fish</name>
    <dbReference type="NCBI Taxonomy" id="158456"/>
    <lineage>
        <taxon>Eukaryota</taxon>
        <taxon>Metazoa</taxon>
        <taxon>Chordata</taxon>
        <taxon>Craniata</taxon>
        <taxon>Vertebrata</taxon>
        <taxon>Euteleostomi</taxon>
        <taxon>Actinopterygii</taxon>
        <taxon>Neopterygii</taxon>
        <taxon>Teleostei</taxon>
        <taxon>Neoteleostei</taxon>
        <taxon>Acanthomorphata</taxon>
        <taxon>Anabantaria</taxon>
        <taxon>Anabantiformes</taxon>
        <taxon>Anabantoidei</taxon>
        <taxon>Osphronemidae</taxon>
        <taxon>Betta</taxon>
    </lineage>
</organism>
<dbReference type="SUPFAM" id="SSF57850">
    <property type="entry name" value="RING/U-box"/>
    <property type="match status" value="1"/>
</dbReference>
<dbReference type="AlphaFoldDB" id="A0A6P7MIQ2"/>
<sequence length="507" mass="57388">MAESCVPVRVQRLCCPLCSQFLRNPVTVPCGHNFCLYCIQDRWDRDNSIQDRWDRDNSIGCPECGCIFPSRPELIINLTLAEMVSDAETSGSGSKRRTQQDAGASKKRKKQEQLKNMQMKSKQILQQQEKECESIKTMLSEVKEEARRAEDRCEIVVSGVVDSLQRHYLSAKGLIAAQEQKATAKLQSRLHTLQERLQQAKSRDAELAQTECDVGFLQARLSLQEWPSHLAPLCHSEAFEDPLLPLKTTKTVIEQIGRQVEELCDKEFTSLLQTADGGEQQGSEEEDAQKGRQANSSQSSGFSGVARVQNGADVEPTTRSQFLQYARELTLDPFTAHKDLVVSAGDKKVKLSPQTDKAPSVRSSERFLKRRQVLCREGLWAERCYYEVEVVGGKVEIALAYKGIDRKSLTLSSAFGGNANSWSLDRSTIYSVNHNTDGVELIRAPHHRRIGVYLSFKEGTLAFYEVSDVFEMIYLYKDKYQFKEPLYPGFWLEEKCCIRICDLKQGE</sequence>
<keyword evidence="2" id="KW-0479">Metal-binding</keyword>
<dbReference type="InterPro" id="IPR003879">
    <property type="entry name" value="Butyrophylin_SPRY"/>
</dbReference>
<evidence type="ECO:0000256" key="4">
    <source>
        <dbReference type="ARBA" id="ARBA00022833"/>
    </source>
</evidence>
<evidence type="ECO:0000256" key="2">
    <source>
        <dbReference type="ARBA" id="ARBA00022723"/>
    </source>
</evidence>
<dbReference type="PROSITE" id="PS50188">
    <property type="entry name" value="B302_SPRY"/>
    <property type="match status" value="1"/>
</dbReference>
<dbReference type="InterPro" id="IPR001841">
    <property type="entry name" value="Znf_RING"/>
</dbReference>
<dbReference type="SMART" id="SM00449">
    <property type="entry name" value="SPRY"/>
    <property type="match status" value="1"/>
</dbReference>
<keyword evidence="6" id="KW-0175">Coiled coil</keyword>
<evidence type="ECO:0000256" key="5">
    <source>
        <dbReference type="ARBA" id="ARBA00022859"/>
    </source>
</evidence>
<dbReference type="RefSeq" id="XP_029006646.1">
    <property type="nucleotide sequence ID" value="XM_029150813.3"/>
</dbReference>
<dbReference type="InterPro" id="IPR003877">
    <property type="entry name" value="SPRY_dom"/>
</dbReference>
<evidence type="ECO:0000313" key="8">
    <source>
        <dbReference type="Proteomes" id="UP000515150"/>
    </source>
</evidence>
<evidence type="ECO:0000256" key="7">
    <source>
        <dbReference type="SAM" id="MobiDB-lite"/>
    </source>
</evidence>